<protein>
    <submittedName>
        <fullName evidence="3">Uncharacterized protein</fullName>
    </submittedName>
</protein>
<feature type="coiled-coil region" evidence="1">
    <location>
        <begin position="196"/>
        <end position="223"/>
    </location>
</feature>
<dbReference type="AlphaFoldDB" id="A0A2S6CGE5"/>
<evidence type="ECO:0000313" key="4">
    <source>
        <dbReference type="Proteomes" id="UP000237631"/>
    </source>
</evidence>
<name>A0A2S6CGE5_9PEZI</name>
<feature type="compositionally biased region" description="Polar residues" evidence="2">
    <location>
        <begin position="1"/>
        <end position="17"/>
    </location>
</feature>
<feature type="region of interest" description="Disordered" evidence="2">
    <location>
        <begin position="1"/>
        <end position="77"/>
    </location>
</feature>
<reference evidence="4" key="1">
    <citation type="journal article" date="2017" name="bioRxiv">
        <title>Conservation of a gene cluster reveals novel cercosporin biosynthetic mechanisms and extends production to the genus Colletotrichum.</title>
        <authorList>
            <person name="de Jonge R."/>
            <person name="Ebert M.K."/>
            <person name="Huitt-Roehl C.R."/>
            <person name="Pal P."/>
            <person name="Suttle J.C."/>
            <person name="Spanner R.E."/>
            <person name="Neubauer J.D."/>
            <person name="Jurick W.M.II."/>
            <person name="Stott K.A."/>
            <person name="Secor G.A."/>
            <person name="Thomma B.P.H.J."/>
            <person name="Van de Peer Y."/>
            <person name="Townsend C.A."/>
            <person name="Bolton M.D."/>
        </authorList>
    </citation>
    <scope>NUCLEOTIDE SEQUENCE [LARGE SCALE GENOMIC DNA]</scope>
    <source>
        <strain evidence="4">CBS538.71</strain>
    </source>
</reference>
<evidence type="ECO:0000256" key="2">
    <source>
        <dbReference type="SAM" id="MobiDB-lite"/>
    </source>
</evidence>
<evidence type="ECO:0000313" key="3">
    <source>
        <dbReference type="EMBL" id="PPJ58812.1"/>
    </source>
</evidence>
<keyword evidence="4" id="KW-1185">Reference proteome</keyword>
<comment type="caution">
    <text evidence="3">The sequence shown here is derived from an EMBL/GenBank/DDBJ whole genome shotgun (WGS) entry which is preliminary data.</text>
</comment>
<organism evidence="3 4">
    <name type="scientific">Cercospora berteroae</name>
    <dbReference type="NCBI Taxonomy" id="357750"/>
    <lineage>
        <taxon>Eukaryota</taxon>
        <taxon>Fungi</taxon>
        <taxon>Dikarya</taxon>
        <taxon>Ascomycota</taxon>
        <taxon>Pezizomycotina</taxon>
        <taxon>Dothideomycetes</taxon>
        <taxon>Dothideomycetidae</taxon>
        <taxon>Mycosphaerellales</taxon>
        <taxon>Mycosphaerellaceae</taxon>
        <taxon>Cercospora</taxon>
    </lineage>
</organism>
<feature type="compositionally biased region" description="Low complexity" evidence="2">
    <location>
        <begin position="64"/>
        <end position="76"/>
    </location>
</feature>
<keyword evidence="1" id="KW-0175">Coiled coil</keyword>
<accession>A0A2S6CGE5</accession>
<proteinExistence type="predicted"/>
<evidence type="ECO:0000256" key="1">
    <source>
        <dbReference type="SAM" id="Coils"/>
    </source>
</evidence>
<dbReference type="OrthoDB" id="5391053at2759"/>
<dbReference type="EMBL" id="PNEN01000445">
    <property type="protein sequence ID" value="PPJ58812.1"/>
    <property type="molecule type" value="Genomic_DNA"/>
</dbReference>
<gene>
    <name evidence="3" type="ORF">CBER1_10451</name>
</gene>
<sequence>MSATELTQILVHRQQQGAILPPDTDTRLMGQSNQISSDEHSDPESTVDSPGGEIQGEEDFEVVPAQTAPQPPQDDAGNLAHEAVDELQARRQLEYIRFVGENDPDDYTDGPARFVEKSDGVKGCAALLLTFDMSLKIIEASEIQRQYAREARHAEEQMNEISRFESKLSSEILNHRARISHEEARDEEQEATAACLAKLRADLIALEDMLEGLKVRKQELEASLRWRGEMLTEAQAEVAMQLDEAFVAGNLLPPDTEEEIPVEHFDLQERYQKLHRQQTGEEEDDDHMSHISALVDVSTAYLRDQVAGQSAEQAAEVNVRSELDDAMERYFTAEQRFDYKEVERAQDWHVTRVRWQQGDPTQDADQEAFDLRWYQNFQALTRELVEAEDEYHQARVAACEAGLEPDVMQEECFADCASDGRCDSEAGHDETFWERFAATCKDDGKVNQWLDAVPDDMCNPQDAKTEPEIDEWEAREIEVWESQSTVATHAIVRRRMDQRQQEVGWHDRIWTLWDGLAAFRAFFSN</sequence>
<dbReference type="Proteomes" id="UP000237631">
    <property type="component" value="Unassembled WGS sequence"/>
</dbReference>